<name>A0A2I7RNQ2_9CAUD</name>
<gene>
    <name evidence="1" type="ORF">NVP1204O_51</name>
</gene>
<dbReference type="EMBL" id="MG592574">
    <property type="protein sequence ID" value="AUR95271.1"/>
    <property type="molecule type" value="Genomic_DNA"/>
</dbReference>
<sequence length="129" mass="14946">MTDLKQYQIIHKALVGINADIQNGQFDAYGLCNTFRYKIKNLTGNYVGSKLIHKLDTLMQSWPEYSGDPSYIIGQSGFDAAMMYGFAPPYWQGSYSEWMWSEKSPYGRKRRELLVWLINRCEEITGQVL</sequence>
<organism evidence="1 2">
    <name type="scientific">Vibrio phage 1.204.O._10N.222.46.F12</name>
    <dbReference type="NCBI Taxonomy" id="1881263"/>
    <lineage>
        <taxon>Viruses</taxon>
        <taxon>Duplodnaviria</taxon>
        <taxon>Heunggongvirae</taxon>
        <taxon>Uroviricota</taxon>
        <taxon>Caudoviricetes</taxon>
        <taxon>Autographivirales</taxon>
        <taxon>Cyclitvirus</taxon>
        <taxon>Cyclitvirus cyclit</taxon>
    </lineage>
</organism>
<accession>A0A2I7RNQ2</accession>
<proteinExistence type="predicted"/>
<evidence type="ECO:0000313" key="1">
    <source>
        <dbReference type="EMBL" id="AUR95271.1"/>
    </source>
</evidence>
<keyword evidence="2" id="KW-1185">Reference proteome</keyword>
<dbReference type="Proteomes" id="UP000269294">
    <property type="component" value="Segment"/>
</dbReference>
<evidence type="ECO:0000313" key="2">
    <source>
        <dbReference type="Proteomes" id="UP000269294"/>
    </source>
</evidence>
<reference evidence="1 2" key="1">
    <citation type="submission" date="2017-11" db="EMBL/GenBank/DDBJ databases">
        <title>A major lineage of nontailed dsDNA viruses as unrecognized killers of marine bacteria.</title>
        <authorList>
            <person name="Kauffman K.M."/>
            <person name="Hussain F.A."/>
            <person name="Yang J."/>
            <person name="Arevalo P."/>
            <person name="Brown J.M."/>
            <person name="Chang W.K."/>
            <person name="VanInsberghe D."/>
            <person name="Elsherbini J."/>
            <person name="Cutler M.B."/>
            <person name="Kelly L."/>
            <person name="Polz M.F."/>
        </authorList>
    </citation>
    <scope>NUCLEOTIDE SEQUENCE [LARGE SCALE GENOMIC DNA]</scope>
</reference>
<protein>
    <submittedName>
        <fullName evidence="1">Uncharacterized protein</fullName>
    </submittedName>
</protein>